<feature type="transmembrane region" description="Helical" evidence="1">
    <location>
        <begin position="178"/>
        <end position="195"/>
    </location>
</feature>
<keyword evidence="1" id="KW-0812">Transmembrane</keyword>
<name>A0ABV1ITA3_9FIRM</name>
<dbReference type="RefSeq" id="WP_055196208.1">
    <property type="nucleotide sequence ID" value="NZ_JAOQJG010000001.1"/>
</dbReference>
<keyword evidence="1" id="KW-0472">Membrane</keyword>
<dbReference type="InterPro" id="IPR009574">
    <property type="entry name" value="DUF1189"/>
</dbReference>
<dbReference type="EMBL" id="JBBNIN010000005">
    <property type="protein sequence ID" value="MEQ2710458.1"/>
    <property type="molecule type" value="Genomic_DNA"/>
</dbReference>
<dbReference type="Proteomes" id="UP001482154">
    <property type="component" value="Unassembled WGS sequence"/>
</dbReference>
<organism evidence="2 3">
    <name type="scientific">Anaerostipes amylophilus</name>
    <dbReference type="NCBI Taxonomy" id="2981779"/>
    <lineage>
        <taxon>Bacteria</taxon>
        <taxon>Bacillati</taxon>
        <taxon>Bacillota</taxon>
        <taxon>Clostridia</taxon>
        <taxon>Lachnospirales</taxon>
        <taxon>Lachnospiraceae</taxon>
        <taxon>Anaerostipes</taxon>
    </lineage>
</organism>
<keyword evidence="1" id="KW-1133">Transmembrane helix</keyword>
<accession>A0ABV1ITA3</accession>
<sequence length="273" mass="31329">MDKSEKISWFEQFKIACLKPSQYKRLLDLTKGKVILFLAAITLIITILGYGMDVAGFSISVGGFKNFIMERMPVFELKDGTLKVDRQMDFDIAGVHFIADTSKDKVNVNDLSNEYSMEMVFAKDEMVVKNAAVGNMLNRVSFKDFKDVVFNNKAMTAMIPIIHIFIVIMFFSQWIVNIISYLTVAVFITMLAYFNQKTRLDRKNKDEVSFGKIFKLSIYARVIFELIETIGVTAGVSFFSGMIWMFISYFGSYELLLAGFMRPEDQKKPDEMM</sequence>
<dbReference type="Pfam" id="PF06691">
    <property type="entry name" value="DUF1189"/>
    <property type="match status" value="1"/>
</dbReference>
<proteinExistence type="predicted"/>
<feature type="transmembrane region" description="Helical" evidence="1">
    <location>
        <begin position="34"/>
        <end position="62"/>
    </location>
</feature>
<evidence type="ECO:0000313" key="3">
    <source>
        <dbReference type="Proteomes" id="UP001482154"/>
    </source>
</evidence>
<feature type="transmembrane region" description="Helical" evidence="1">
    <location>
        <begin position="216"/>
        <end position="236"/>
    </location>
</feature>
<reference evidence="2 3" key="1">
    <citation type="submission" date="2024-04" db="EMBL/GenBank/DDBJ databases">
        <title>Human intestinal bacterial collection.</title>
        <authorList>
            <person name="Pauvert C."/>
            <person name="Hitch T.C.A."/>
            <person name="Clavel T."/>
        </authorList>
    </citation>
    <scope>NUCLEOTIDE SEQUENCE [LARGE SCALE GENOMIC DNA]</scope>
    <source>
        <strain evidence="2 3">CLA-AA-H249</strain>
    </source>
</reference>
<gene>
    <name evidence="2" type="ORF">AAAU51_04625</name>
</gene>
<keyword evidence="3" id="KW-1185">Reference proteome</keyword>
<evidence type="ECO:0000313" key="2">
    <source>
        <dbReference type="EMBL" id="MEQ2710458.1"/>
    </source>
</evidence>
<protein>
    <submittedName>
        <fullName evidence="2">DUF1189 family protein</fullName>
    </submittedName>
</protein>
<feature type="transmembrane region" description="Helical" evidence="1">
    <location>
        <begin position="154"/>
        <end position="172"/>
    </location>
</feature>
<comment type="caution">
    <text evidence="2">The sequence shown here is derived from an EMBL/GenBank/DDBJ whole genome shotgun (WGS) entry which is preliminary data.</text>
</comment>
<evidence type="ECO:0000256" key="1">
    <source>
        <dbReference type="SAM" id="Phobius"/>
    </source>
</evidence>